<dbReference type="Pfam" id="PF05725">
    <property type="entry name" value="FNIP"/>
    <property type="match status" value="2"/>
</dbReference>
<dbReference type="SUPFAM" id="SSF52058">
    <property type="entry name" value="L domain-like"/>
    <property type="match status" value="1"/>
</dbReference>
<name>A0A8J4Q292_9MYCE</name>
<reference evidence="2" key="1">
    <citation type="submission" date="2020-01" db="EMBL/GenBank/DDBJ databases">
        <title>Development of genomics and gene disruption for Polysphondylium violaceum indicates a role for the polyketide synthase stlB in stalk morphogenesis.</title>
        <authorList>
            <person name="Narita B."/>
            <person name="Kawabe Y."/>
            <person name="Kin K."/>
            <person name="Saito T."/>
            <person name="Gibbs R."/>
            <person name="Kuspa A."/>
            <person name="Muzny D."/>
            <person name="Queller D."/>
            <person name="Richards S."/>
            <person name="Strassman J."/>
            <person name="Sucgang R."/>
            <person name="Worley K."/>
            <person name="Schaap P."/>
        </authorList>
    </citation>
    <scope>NUCLEOTIDE SEQUENCE</scope>
    <source>
        <strain evidence="2">QSvi11</strain>
    </source>
</reference>
<gene>
    <name evidence="2" type="ORF">CYY_000236</name>
</gene>
<dbReference type="PANTHER" id="PTHR32134:SF92">
    <property type="entry name" value="FNIP REPEAT-CONTAINING PROTEIN"/>
    <property type="match status" value="1"/>
</dbReference>
<dbReference type="Proteomes" id="UP000695562">
    <property type="component" value="Unassembled WGS sequence"/>
</dbReference>
<dbReference type="SUPFAM" id="SSF52047">
    <property type="entry name" value="RNI-like"/>
    <property type="match status" value="1"/>
</dbReference>
<comment type="caution">
    <text evidence="2">The sequence shown here is derived from an EMBL/GenBank/DDBJ whole genome shotgun (WGS) entry which is preliminary data.</text>
</comment>
<dbReference type="InterPro" id="IPR032675">
    <property type="entry name" value="LRR_dom_sf"/>
</dbReference>
<organism evidence="2 3">
    <name type="scientific">Polysphondylium violaceum</name>
    <dbReference type="NCBI Taxonomy" id="133409"/>
    <lineage>
        <taxon>Eukaryota</taxon>
        <taxon>Amoebozoa</taxon>
        <taxon>Evosea</taxon>
        <taxon>Eumycetozoa</taxon>
        <taxon>Dictyostelia</taxon>
        <taxon>Dictyosteliales</taxon>
        <taxon>Dictyosteliaceae</taxon>
        <taxon>Polysphondylium</taxon>
    </lineage>
</organism>
<dbReference type="InterPro" id="IPR008615">
    <property type="entry name" value="FNIP"/>
</dbReference>
<evidence type="ECO:0000313" key="3">
    <source>
        <dbReference type="Proteomes" id="UP000695562"/>
    </source>
</evidence>
<dbReference type="AlphaFoldDB" id="A0A8J4Q292"/>
<protein>
    <submittedName>
        <fullName evidence="2">Uncharacterized protein</fullName>
    </submittedName>
</protein>
<accession>A0A8J4Q292</accession>
<keyword evidence="3" id="KW-1185">Reference proteome</keyword>
<proteinExistence type="predicted"/>
<dbReference type="EMBL" id="AJWJ01000004">
    <property type="protein sequence ID" value="KAF2078486.1"/>
    <property type="molecule type" value="Genomic_DNA"/>
</dbReference>
<evidence type="ECO:0000256" key="1">
    <source>
        <dbReference type="ARBA" id="ARBA00022737"/>
    </source>
</evidence>
<keyword evidence="1" id="KW-0677">Repeat</keyword>
<sequence>MNTFYLIWRNHYIRKLIRNLQCQDLIIHVDDGYLNDNHQYLSLFSSKDKLDYNISINYTDLLGNYISNQYRSLVNDVYFDVDDDTFAGHYDLDHFTDVHKLYLQVHSGITLHGTVPHSLVYLNLDSGDEYESPIVEFILANLPSQLQTLVLSSEYYIARECVVPESLSDLDYCATSESLKWFVVPPNKQLNSCTLEVESIEALEWLEENKWVTKISISEYMGPLALDTNAMIPAHIRSIVMNGDVNIAPSSFPLQLEQLTCFQTIPSHLTHLKCLTLMYYSIKLDKNVLPPSLEYLDMSYDLPLDAGVLPNLTYLSLHGFDQNLETGVLPPSLTTLHLSIFNQPLKPYVLPNNLQELNMGEFNQESFPLHSLPDSLMYLYLDSFQGSFASCQPLDHLKRLKLYAIDPSVSTILPNVKRLDLVLPSMNYPTGTCLVNTRIESLFIKCQYTSSLYANSFPPTLKYLTLSNIDIKSSGVIPNACIYLKSFYTDLNPVFVPQSVNYYFKQAN</sequence>
<dbReference type="PANTHER" id="PTHR32134">
    <property type="entry name" value="FNIP REPEAT-CONTAINING PROTEIN"/>
    <property type="match status" value="1"/>
</dbReference>
<dbReference type="Gene3D" id="3.80.10.10">
    <property type="entry name" value="Ribonuclease Inhibitor"/>
    <property type="match status" value="1"/>
</dbReference>
<evidence type="ECO:0000313" key="2">
    <source>
        <dbReference type="EMBL" id="KAF2078486.1"/>
    </source>
</evidence>
<dbReference type="InterPro" id="IPR051251">
    <property type="entry name" value="STK_FNIP-Repeat"/>
</dbReference>